<dbReference type="OrthoDB" id="5556956at2759"/>
<feature type="compositionally biased region" description="Basic residues" evidence="1">
    <location>
        <begin position="315"/>
        <end position="332"/>
    </location>
</feature>
<feature type="compositionally biased region" description="Polar residues" evidence="1">
    <location>
        <begin position="139"/>
        <end position="155"/>
    </location>
</feature>
<name>A0A5C3ND57_9AGAM</name>
<protein>
    <recommendedName>
        <fullName evidence="4">Protein FAF1</fullName>
    </recommendedName>
</protein>
<feature type="region of interest" description="Disordered" evidence="1">
    <location>
        <begin position="263"/>
        <end position="283"/>
    </location>
</feature>
<accession>A0A5C3ND57</accession>
<evidence type="ECO:0000313" key="2">
    <source>
        <dbReference type="EMBL" id="TFK55779.1"/>
    </source>
</evidence>
<evidence type="ECO:0008006" key="4">
    <source>
        <dbReference type="Google" id="ProtNLM"/>
    </source>
</evidence>
<feature type="region of interest" description="Disordered" evidence="1">
    <location>
        <begin position="302"/>
        <end position="332"/>
    </location>
</feature>
<dbReference type="STRING" id="5364.A0A5C3ND57"/>
<dbReference type="EMBL" id="ML213504">
    <property type="protein sequence ID" value="TFK55779.1"/>
    <property type="molecule type" value="Genomic_DNA"/>
</dbReference>
<proteinExistence type="predicted"/>
<dbReference type="GO" id="GO:0005730">
    <property type="term" value="C:nucleolus"/>
    <property type="evidence" value="ECO:0007669"/>
    <property type="project" value="TreeGrafter"/>
</dbReference>
<dbReference type="Proteomes" id="UP000305948">
    <property type="component" value="Unassembled WGS sequence"/>
</dbReference>
<feature type="region of interest" description="Disordered" evidence="1">
    <location>
        <begin position="21"/>
        <end position="172"/>
    </location>
</feature>
<dbReference type="PANTHER" id="PTHR28096:SF1">
    <property type="entry name" value="PROTEIN FAF1"/>
    <property type="match status" value="1"/>
</dbReference>
<sequence>MADQDQAEHLLQLLQAHGQAFLGSFDLPSPRPTKRRRTGDDYSGDRDVTEAPKPEDNVGSEEEWTGFANKSSYVGDSDEDRLESDYGSISADFEENDDGFTAQSSSSRPATVVVFDGAQKRADSMPSSSKTEMKAFMSSKVSKVTQESNNSQRNAGRTVDVEDEDRTNAENDAELRRLIHTKLLSGSLNPELDMKPAQRRKALEGRVMELAGEVKLGKGERSVKSAERNKAAQKVRIGMLAKQKDREGKHLEEAKNLGNYHPTIKKLFEPSDGQRSIRKREKGLTMGIGKFKSGVLKLSKEEISSIQGSSPPSRGMHRGRGRGRGRPGGRRK</sequence>
<organism evidence="2 3">
    <name type="scientific">Heliocybe sulcata</name>
    <dbReference type="NCBI Taxonomy" id="5364"/>
    <lineage>
        <taxon>Eukaryota</taxon>
        <taxon>Fungi</taxon>
        <taxon>Dikarya</taxon>
        <taxon>Basidiomycota</taxon>
        <taxon>Agaricomycotina</taxon>
        <taxon>Agaricomycetes</taxon>
        <taxon>Gloeophyllales</taxon>
        <taxon>Gloeophyllaceae</taxon>
        <taxon>Heliocybe</taxon>
    </lineage>
</organism>
<dbReference type="GO" id="GO:0000462">
    <property type="term" value="P:maturation of SSU-rRNA from tricistronic rRNA transcript (SSU-rRNA, 5.8S rRNA, LSU-rRNA)"/>
    <property type="evidence" value="ECO:0007669"/>
    <property type="project" value="TreeGrafter"/>
</dbReference>
<evidence type="ECO:0000313" key="3">
    <source>
        <dbReference type="Proteomes" id="UP000305948"/>
    </source>
</evidence>
<dbReference type="AlphaFoldDB" id="A0A5C3ND57"/>
<feature type="compositionally biased region" description="Basic and acidic residues" evidence="1">
    <location>
        <begin position="38"/>
        <end position="56"/>
    </location>
</feature>
<keyword evidence="3" id="KW-1185">Reference proteome</keyword>
<dbReference type="InterPro" id="IPR053030">
    <property type="entry name" value="Ribosomal_biogenesis_FAF1-like"/>
</dbReference>
<evidence type="ECO:0000256" key="1">
    <source>
        <dbReference type="SAM" id="MobiDB-lite"/>
    </source>
</evidence>
<dbReference type="PANTHER" id="PTHR28096">
    <property type="entry name" value="PROTEIN FAF1"/>
    <property type="match status" value="1"/>
</dbReference>
<reference evidence="2 3" key="1">
    <citation type="journal article" date="2019" name="Nat. Ecol. Evol.">
        <title>Megaphylogeny resolves global patterns of mushroom evolution.</title>
        <authorList>
            <person name="Varga T."/>
            <person name="Krizsan K."/>
            <person name="Foldi C."/>
            <person name="Dima B."/>
            <person name="Sanchez-Garcia M."/>
            <person name="Sanchez-Ramirez S."/>
            <person name="Szollosi G.J."/>
            <person name="Szarkandi J.G."/>
            <person name="Papp V."/>
            <person name="Albert L."/>
            <person name="Andreopoulos W."/>
            <person name="Angelini C."/>
            <person name="Antonin V."/>
            <person name="Barry K.W."/>
            <person name="Bougher N.L."/>
            <person name="Buchanan P."/>
            <person name="Buyck B."/>
            <person name="Bense V."/>
            <person name="Catcheside P."/>
            <person name="Chovatia M."/>
            <person name="Cooper J."/>
            <person name="Damon W."/>
            <person name="Desjardin D."/>
            <person name="Finy P."/>
            <person name="Geml J."/>
            <person name="Haridas S."/>
            <person name="Hughes K."/>
            <person name="Justo A."/>
            <person name="Karasinski D."/>
            <person name="Kautmanova I."/>
            <person name="Kiss B."/>
            <person name="Kocsube S."/>
            <person name="Kotiranta H."/>
            <person name="LaButti K.M."/>
            <person name="Lechner B.E."/>
            <person name="Liimatainen K."/>
            <person name="Lipzen A."/>
            <person name="Lukacs Z."/>
            <person name="Mihaltcheva S."/>
            <person name="Morgado L.N."/>
            <person name="Niskanen T."/>
            <person name="Noordeloos M.E."/>
            <person name="Ohm R.A."/>
            <person name="Ortiz-Santana B."/>
            <person name="Ovrebo C."/>
            <person name="Racz N."/>
            <person name="Riley R."/>
            <person name="Savchenko A."/>
            <person name="Shiryaev A."/>
            <person name="Soop K."/>
            <person name="Spirin V."/>
            <person name="Szebenyi C."/>
            <person name="Tomsovsky M."/>
            <person name="Tulloss R.E."/>
            <person name="Uehling J."/>
            <person name="Grigoriev I.V."/>
            <person name="Vagvolgyi C."/>
            <person name="Papp T."/>
            <person name="Martin F.M."/>
            <person name="Miettinen O."/>
            <person name="Hibbett D.S."/>
            <person name="Nagy L.G."/>
        </authorList>
    </citation>
    <scope>NUCLEOTIDE SEQUENCE [LARGE SCALE GENOMIC DNA]</scope>
    <source>
        <strain evidence="2 3">OMC1185</strain>
    </source>
</reference>
<gene>
    <name evidence="2" type="ORF">OE88DRAFT_1652250</name>
</gene>